<accession>A0A1E3NYV5</accession>
<reference evidence="1 2" key="1">
    <citation type="journal article" date="2016" name="Proc. Natl. Acad. Sci. U.S.A.">
        <title>Comparative genomics of biotechnologically important yeasts.</title>
        <authorList>
            <person name="Riley R."/>
            <person name="Haridas S."/>
            <person name="Wolfe K.H."/>
            <person name="Lopes M.R."/>
            <person name="Hittinger C.T."/>
            <person name="Goeker M."/>
            <person name="Salamov A.A."/>
            <person name="Wisecaver J.H."/>
            <person name="Long T.M."/>
            <person name="Calvey C.H."/>
            <person name="Aerts A.L."/>
            <person name="Barry K.W."/>
            <person name="Choi C."/>
            <person name="Clum A."/>
            <person name="Coughlan A.Y."/>
            <person name="Deshpande S."/>
            <person name="Douglass A.P."/>
            <person name="Hanson S.J."/>
            <person name="Klenk H.-P."/>
            <person name="LaButti K.M."/>
            <person name="Lapidus A."/>
            <person name="Lindquist E.A."/>
            <person name="Lipzen A.M."/>
            <person name="Meier-Kolthoff J.P."/>
            <person name="Ohm R.A."/>
            <person name="Otillar R.P."/>
            <person name="Pangilinan J.L."/>
            <person name="Peng Y."/>
            <person name="Rokas A."/>
            <person name="Rosa C.A."/>
            <person name="Scheuner C."/>
            <person name="Sibirny A.A."/>
            <person name="Slot J.C."/>
            <person name="Stielow J.B."/>
            <person name="Sun H."/>
            <person name="Kurtzman C.P."/>
            <person name="Blackwell M."/>
            <person name="Grigoriev I.V."/>
            <person name="Jeffries T.W."/>
        </authorList>
    </citation>
    <scope>NUCLEOTIDE SEQUENCE [LARGE SCALE GENOMIC DNA]</scope>
    <source>
        <strain evidence="2">ATCC 58044 / CBS 1984 / NCYC 433 / NRRL Y-366-8</strain>
    </source>
</reference>
<gene>
    <name evidence="1" type="ORF">WICANDRAFT_81095</name>
</gene>
<evidence type="ECO:0000313" key="1">
    <source>
        <dbReference type="EMBL" id="ODQ57767.1"/>
    </source>
</evidence>
<evidence type="ECO:0000313" key="2">
    <source>
        <dbReference type="Proteomes" id="UP000094112"/>
    </source>
</evidence>
<dbReference type="GeneID" id="30202421"/>
<dbReference type="EMBL" id="KV454213">
    <property type="protein sequence ID" value="ODQ57767.1"/>
    <property type="molecule type" value="Genomic_DNA"/>
</dbReference>
<organism evidence="1 2">
    <name type="scientific">Wickerhamomyces anomalus (strain ATCC 58044 / CBS 1984 / NCYC 433 / NRRL Y-366-8)</name>
    <name type="common">Yeast</name>
    <name type="synonym">Hansenula anomala</name>
    <dbReference type="NCBI Taxonomy" id="683960"/>
    <lineage>
        <taxon>Eukaryota</taxon>
        <taxon>Fungi</taxon>
        <taxon>Dikarya</taxon>
        <taxon>Ascomycota</taxon>
        <taxon>Saccharomycotina</taxon>
        <taxon>Saccharomycetes</taxon>
        <taxon>Phaffomycetales</taxon>
        <taxon>Wickerhamomycetaceae</taxon>
        <taxon>Wickerhamomyces</taxon>
    </lineage>
</organism>
<name>A0A1E3NYV5_WICAA</name>
<keyword evidence="2" id="KW-1185">Reference proteome</keyword>
<proteinExistence type="predicted"/>
<dbReference type="Proteomes" id="UP000094112">
    <property type="component" value="Unassembled WGS sequence"/>
</dbReference>
<protein>
    <submittedName>
        <fullName evidence="1">Uncharacterized protein</fullName>
    </submittedName>
</protein>
<sequence length="300" mass="35081">MRQYSSYWSIEKFAKSGEGYKTVRQLKERRPARNIDPVLITTMNTPAPVQLVPQEVVQAYLDLTAHNSPFKNIPRYVPTDIKYSGYGYYNPPISEIHQVVLFHLKAKVNGTADHTFNFLAAQQAKESKETKETDPFTLKSLSVCLPIVLDKKYIVIRRQAKAEAADIFTPQETKQAFIHQDNFFQQTRFKKNNLEFKLSKYTSYDPESVLILRIRYQVLEHLDESVMHIFEHIKKPHPMKVIRLFDYPETIFDHNKEESNPTRQFFVIAKRPADQKEVPIPVEFKEPNVRCMVIDTSGWK</sequence>
<dbReference type="AlphaFoldDB" id="A0A1E3NYV5"/>
<dbReference type="RefSeq" id="XP_019036974.1">
    <property type="nucleotide sequence ID" value="XM_019185175.1"/>
</dbReference>